<comment type="caution">
    <text evidence="2">The sequence shown here is derived from an EMBL/GenBank/DDBJ whole genome shotgun (WGS) entry which is preliminary data.</text>
</comment>
<name>A0ABT6AE79_9ACTN</name>
<sequence>MNITLIRRSAPALYVSGPQGPDEFGAARSEHRQPPAPVQRQRSALPGRAGW</sequence>
<proteinExistence type="predicted"/>
<protein>
    <submittedName>
        <fullName evidence="2">Uncharacterized protein</fullName>
    </submittedName>
</protein>
<evidence type="ECO:0000313" key="3">
    <source>
        <dbReference type="Proteomes" id="UP001221150"/>
    </source>
</evidence>
<feature type="region of interest" description="Disordered" evidence="1">
    <location>
        <begin position="14"/>
        <end position="51"/>
    </location>
</feature>
<evidence type="ECO:0000256" key="1">
    <source>
        <dbReference type="SAM" id="MobiDB-lite"/>
    </source>
</evidence>
<dbReference type="RefSeq" id="WP_276112502.1">
    <property type="nucleotide sequence ID" value="NZ_JARJBB010000034.1"/>
</dbReference>
<evidence type="ECO:0000313" key="2">
    <source>
        <dbReference type="EMBL" id="MDF3302952.1"/>
    </source>
</evidence>
<keyword evidence="3" id="KW-1185">Reference proteome</keyword>
<reference evidence="2 3" key="1">
    <citation type="submission" date="2023-03" db="EMBL/GenBank/DDBJ databases">
        <title>Draft genome sequence of Streptomyces sp. K1PA1 isolated from peat swamp forest in Thailand.</title>
        <authorList>
            <person name="Klaysubun C."/>
            <person name="Duangmal K."/>
        </authorList>
    </citation>
    <scope>NUCLEOTIDE SEQUENCE [LARGE SCALE GENOMIC DNA]</scope>
    <source>
        <strain evidence="2 3">K1PA1</strain>
    </source>
</reference>
<organism evidence="2 3">
    <name type="scientific">Streptomyces tropicalis</name>
    <dbReference type="NCBI Taxonomy" id="3034234"/>
    <lineage>
        <taxon>Bacteria</taxon>
        <taxon>Bacillati</taxon>
        <taxon>Actinomycetota</taxon>
        <taxon>Actinomycetes</taxon>
        <taxon>Kitasatosporales</taxon>
        <taxon>Streptomycetaceae</taxon>
        <taxon>Streptomyces</taxon>
    </lineage>
</organism>
<dbReference type="EMBL" id="JARJBB010000034">
    <property type="protein sequence ID" value="MDF3302952.1"/>
    <property type="molecule type" value="Genomic_DNA"/>
</dbReference>
<gene>
    <name evidence="2" type="ORF">P3H78_30955</name>
</gene>
<accession>A0ABT6AE79</accession>
<dbReference type="Proteomes" id="UP001221150">
    <property type="component" value="Unassembled WGS sequence"/>
</dbReference>